<dbReference type="SMR" id="A0A2G3AEV3"/>
<dbReference type="EMBL" id="AYRZ02000001">
    <property type="protein sequence ID" value="PHT92767.1"/>
    <property type="molecule type" value="Genomic_DNA"/>
</dbReference>
<accession>A0A2G3AEV3</accession>
<gene>
    <name evidence="1" type="ORF">T459_00649</name>
</gene>
<reference evidence="1 2" key="2">
    <citation type="journal article" date="2017" name="Genome Biol.">
        <title>New reference genome sequences of hot pepper reveal the massive evolution of plant disease-resistance genes by retroduplication.</title>
        <authorList>
            <person name="Kim S."/>
            <person name="Park J."/>
            <person name="Yeom S.I."/>
            <person name="Kim Y.M."/>
            <person name="Seo E."/>
            <person name="Kim K.T."/>
            <person name="Kim M.S."/>
            <person name="Lee J.M."/>
            <person name="Cheong K."/>
            <person name="Shin H.S."/>
            <person name="Kim S.B."/>
            <person name="Han K."/>
            <person name="Lee J."/>
            <person name="Park M."/>
            <person name="Lee H.A."/>
            <person name="Lee H.Y."/>
            <person name="Lee Y."/>
            <person name="Oh S."/>
            <person name="Lee J.H."/>
            <person name="Choi E."/>
            <person name="Choi E."/>
            <person name="Lee S.E."/>
            <person name="Jeon J."/>
            <person name="Kim H."/>
            <person name="Choi G."/>
            <person name="Song H."/>
            <person name="Lee J."/>
            <person name="Lee S.C."/>
            <person name="Kwon J.K."/>
            <person name="Lee H.Y."/>
            <person name="Koo N."/>
            <person name="Hong Y."/>
            <person name="Kim R.W."/>
            <person name="Kang W.H."/>
            <person name="Huh J.H."/>
            <person name="Kang B.C."/>
            <person name="Yang T.J."/>
            <person name="Lee Y.H."/>
            <person name="Bennetzen J.L."/>
            <person name="Choi D."/>
        </authorList>
    </citation>
    <scope>NUCLEOTIDE SEQUENCE [LARGE SCALE GENOMIC DNA]</scope>
    <source>
        <strain evidence="2">cv. CM334</strain>
    </source>
</reference>
<dbReference type="Proteomes" id="UP000222542">
    <property type="component" value="Unassembled WGS sequence"/>
</dbReference>
<protein>
    <submittedName>
        <fullName evidence="1">Uncharacterized protein</fullName>
    </submittedName>
</protein>
<proteinExistence type="predicted"/>
<sequence length="74" mass="8426">MVDIKYKSDWMKQPISDDEIGWLPKVLVKLSGWLNESLGLSPVESTSQDSPSWSYLDLSSDTRSEYGPMEMINN</sequence>
<organism evidence="1 2">
    <name type="scientific">Capsicum annuum</name>
    <name type="common">Capsicum pepper</name>
    <dbReference type="NCBI Taxonomy" id="4072"/>
    <lineage>
        <taxon>Eukaryota</taxon>
        <taxon>Viridiplantae</taxon>
        <taxon>Streptophyta</taxon>
        <taxon>Embryophyta</taxon>
        <taxon>Tracheophyta</taxon>
        <taxon>Spermatophyta</taxon>
        <taxon>Magnoliopsida</taxon>
        <taxon>eudicotyledons</taxon>
        <taxon>Gunneridae</taxon>
        <taxon>Pentapetalae</taxon>
        <taxon>asterids</taxon>
        <taxon>lamiids</taxon>
        <taxon>Solanales</taxon>
        <taxon>Solanaceae</taxon>
        <taxon>Solanoideae</taxon>
        <taxon>Capsiceae</taxon>
        <taxon>Capsicum</taxon>
    </lineage>
</organism>
<dbReference type="OMA" id="GPMEMIN"/>
<evidence type="ECO:0000313" key="1">
    <source>
        <dbReference type="EMBL" id="PHT92767.1"/>
    </source>
</evidence>
<dbReference type="PANTHER" id="PTHR31801:SF1">
    <property type="entry name" value="SPHINGOMYELIN PHOSPHODIESTERASE"/>
    <property type="match status" value="1"/>
</dbReference>
<dbReference type="Gramene" id="PHT92767">
    <property type="protein sequence ID" value="PHT92767"/>
    <property type="gene ID" value="T459_00649"/>
</dbReference>
<reference evidence="1 2" key="1">
    <citation type="journal article" date="2014" name="Nat. Genet.">
        <title>Genome sequence of the hot pepper provides insights into the evolution of pungency in Capsicum species.</title>
        <authorList>
            <person name="Kim S."/>
            <person name="Park M."/>
            <person name="Yeom S.I."/>
            <person name="Kim Y.M."/>
            <person name="Lee J.M."/>
            <person name="Lee H.A."/>
            <person name="Seo E."/>
            <person name="Choi J."/>
            <person name="Cheong K."/>
            <person name="Kim K.T."/>
            <person name="Jung K."/>
            <person name="Lee G.W."/>
            <person name="Oh S.K."/>
            <person name="Bae C."/>
            <person name="Kim S.B."/>
            <person name="Lee H.Y."/>
            <person name="Kim S.Y."/>
            <person name="Kim M.S."/>
            <person name="Kang B.C."/>
            <person name="Jo Y.D."/>
            <person name="Yang H.B."/>
            <person name="Jeong H.J."/>
            <person name="Kang W.H."/>
            <person name="Kwon J.K."/>
            <person name="Shin C."/>
            <person name="Lim J.Y."/>
            <person name="Park J.H."/>
            <person name="Huh J.H."/>
            <person name="Kim J.S."/>
            <person name="Kim B.D."/>
            <person name="Cohen O."/>
            <person name="Paran I."/>
            <person name="Suh M.C."/>
            <person name="Lee S.B."/>
            <person name="Kim Y.K."/>
            <person name="Shin Y."/>
            <person name="Noh S.J."/>
            <person name="Park J."/>
            <person name="Seo Y.S."/>
            <person name="Kwon S.Y."/>
            <person name="Kim H.A."/>
            <person name="Park J.M."/>
            <person name="Kim H.J."/>
            <person name="Choi S.B."/>
            <person name="Bosland P.W."/>
            <person name="Reeves G."/>
            <person name="Jo S.H."/>
            <person name="Lee B.W."/>
            <person name="Cho H.T."/>
            <person name="Choi H.S."/>
            <person name="Lee M.S."/>
            <person name="Yu Y."/>
            <person name="Do Choi Y."/>
            <person name="Park B.S."/>
            <person name="van Deynze A."/>
            <person name="Ashrafi H."/>
            <person name="Hill T."/>
            <person name="Kim W.T."/>
            <person name="Pai H.S."/>
            <person name="Ahn H.K."/>
            <person name="Yeam I."/>
            <person name="Giovannoni J.J."/>
            <person name="Rose J.K."/>
            <person name="Sorensen I."/>
            <person name="Lee S.J."/>
            <person name="Kim R.W."/>
            <person name="Choi I.Y."/>
            <person name="Choi B.S."/>
            <person name="Lim J.S."/>
            <person name="Lee Y.H."/>
            <person name="Choi D."/>
        </authorList>
    </citation>
    <scope>NUCLEOTIDE SEQUENCE [LARGE SCALE GENOMIC DNA]</scope>
    <source>
        <strain evidence="2">cv. CM334</strain>
    </source>
</reference>
<dbReference type="PANTHER" id="PTHR31801">
    <property type="entry name" value="ALTERED INHERITANCE OF MITOCHONDRIA PROTEIN 24, MITOCHONDRIAL"/>
    <property type="match status" value="1"/>
</dbReference>
<dbReference type="AlphaFoldDB" id="A0A2G3AEV3"/>
<comment type="caution">
    <text evidence="1">The sequence shown here is derived from an EMBL/GenBank/DDBJ whole genome shotgun (WGS) entry which is preliminary data.</text>
</comment>
<evidence type="ECO:0000313" key="2">
    <source>
        <dbReference type="Proteomes" id="UP000222542"/>
    </source>
</evidence>
<name>A0A2G3AEV3_CAPAN</name>
<keyword evidence="2" id="KW-1185">Reference proteome</keyword>